<evidence type="ECO:0000313" key="6">
    <source>
        <dbReference type="EMBL" id="GID09706.1"/>
    </source>
</evidence>
<evidence type="ECO:0000259" key="5">
    <source>
        <dbReference type="PROSITE" id="PS50893"/>
    </source>
</evidence>
<dbReference type="GO" id="GO:0140359">
    <property type="term" value="F:ABC-type transporter activity"/>
    <property type="evidence" value="ECO:0007669"/>
    <property type="project" value="InterPro"/>
</dbReference>
<dbReference type="Proteomes" id="UP000612808">
    <property type="component" value="Unassembled WGS sequence"/>
</dbReference>
<evidence type="ECO:0000313" key="7">
    <source>
        <dbReference type="Proteomes" id="UP000612808"/>
    </source>
</evidence>
<keyword evidence="2" id="KW-0813">Transport</keyword>
<accession>A0A8J3J1C6</accession>
<dbReference type="InterPro" id="IPR050683">
    <property type="entry name" value="Bact_Polysacc_Export_ATP-bd"/>
</dbReference>
<dbReference type="InterPro" id="IPR003439">
    <property type="entry name" value="ABC_transporter-like_ATP-bd"/>
</dbReference>
<dbReference type="PANTHER" id="PTHR46743:SF2">
    <property type="entry name" value="TEICHOIC ACIDS EXPORT ATP-BINDING PROTEIN TAGH"/>
    <property type="match status" value="1"/>
</dbReference>
<dbReference type="InterPro" id="IPR027417">
    <property type="entry name" value="P-loop_NTPase"/>
</dbReference>
<dbReference type="SMART" id="SM00382">
    <property type="entry name" value="AAA"/>
    <property type="match status" value="1"/>
</dbReference>
<dbReference type="Pfam" id="PF00005">
    <property type="entry name" value="ABC_tran"/>
    <property type="match status" value="1"/>
</dbReference>
<dbReference type="PROSITE" id="PS00211">
    <property type="entry name" value="ABC_TRANSPORTER_1"/>
    <property type="match status" value="1"/>
</dbReference>
<evidence type="ECO:0000256" key="2">
    <source>
        <dbReference type="ARBA" id="ARBA00022448"/>
    </source>
</evidence>
<dbReference type="GO" id="GO:0016020">
    <property type="term" value="C:membrane"/>
    <property type="evidence" value="ECO:0007669"/>
    <property type="project" value="InterPro"/>
</dbReference>
<evidence type="ECO:0000256" key="3">
    <source>
        <dbReference type="ARBA" id="ARBA00022741"/>
    </source>
</evidence>
<feature type="domain" description="ABC transporter" evidence="5">
    <location>
        <begin position="25"/>
        <end position="249"/>
    </location>
</feature>
<name>A0A8J3J1C6_9ACTN</name>
<dbReference type="PROSITE" id="PS50893">
    <property type="entry name" value="ABC_TRANSPORTER_2"/>
    <property type="match status" value="1"/>
</dbReference>
<dbReference type="InterPro" id="IPR017871">
    <property type="entry name" value="ABC_transporter-like_CS"/>
</dbReference>
<dbReference type="InterPro" id="IPR015860">
    <property type="entry name" value="ABC_transpr_TagH-like"/>
</dbReference>
<keyword evidence="7" id="KW-1185">Reference proteome</keyword>
<proteinExistence type="inferred from homology"/>
<dbReference type="GO" id="GO:0005524">
    <property type="term" value="F:ATP binding"/>
    <property type="evidence" value="ECO:0007669"/>
    <property type="project" value="UniProtKB-KW"/>
</dbReference>
<dbReference type="EMBL" id="BOMB01000003">
    <property type="protein sequence ID" value="GID09706.1"/>
    <property type="molecule type" value="Genomic_DNA"/>
</dbReference>
<dbReference type="PANTHER" id="PTHR46743">
    <property type="entry name" value="TEICHOIC ACIDS EXPORT ATP-BINDING PROTEIN TAGH"/>
    <property type="match status" value="1"/>
</dbReference>
<reference evidence="6" key="1">
    <citation type="submission" date="2021-01" db="EMBL/GenBank/DDBJ databases">
        <title>Whole genome shotgun sequence of Actinocatenispora rupis NBRC 107355.</title>
        <authorList>
            <person name="Komaki H."/>
            <person name="Tamura T."/>
        </authorList>
    </citation>
    <scope>NUCLEOTIDE SEQUENCE</scope>
    <source>
        <strain evidence="6">NBRC 107355</strain>
    </source>
</reference>
<protein>
    <recommendedName>
        <fullName evidence="5">ABC transporter domain-containing protein</fullName>
    </recommendedName>
</protein>
<keyword evidence="3" id="KW-0547">Nucleotide-binding</keyword>
<gene>
    <name evidence="6" type="ORF">Aru02nite_05950</name>
</gene>
<organism evidence="6 7">
    <name type="scientific">Actinocatenispora rupis</name>
    <dbReference type="NCBI Taxonomy" id="519421"/>
    <lineage>
        <taxon>Bacteria</taxon>
        <taxon>Bacillati</taxon>
        <taxon>Actinomycetota</taxon>
        <taxon>Actinomycetes</taxon>
        <taxon>Micromonosporales</taxon>
        <taxon>Micromonosporaceae</taxon>
        <taxon>Actinocatenispora</taxon>
    </lineage>
</organism>
<dbReference type="Gene3D" id="3.40.50.300">
    <property type="entry name" value="P-loop containing nucleotide triphosphate hydrolases"/>
    <property type="match status" value="1"/>
</dbReference>
<dbReference type="CDD" id="cd03220">
    <property type="entry name" value="ABC_KpsT_Wzt"/>
    <property type="match status" value="1"/>
</dbReference>
<evidence type="ECO:0000256" key="4">
    <source>
        <dbReference type="ARBA" id="ARBA00022840"/>
    </source>
</evidence>
<dbReference type="InterPro" id="IPR003593">
    <property type="entry name" value="AAA+_ATPase"/>
</dbReference>
<comment type="similarity">
    <text evidence="1">Belongs to the ABC transporter superfamily.</text>
</comment>
<keyword evidence="4" id="KW-0067">ATP-binding</keyword>
<dbReference type="AlphaFoldDB" id="A0A8J3J1C6"/>
<comment type="caution">
    <text evidence="6">The sequence shown here is derived from an EMBL/GenBank/DDBJ whole genome shotgun (WGS) entry which is preliminary data.</text>
</comment>
<dbReference type="SUPFAM" id="SSF52540">
    <property type="entry name" value="P-loop containing nucleoside triphosphate hydrolases"/>
    <property type="match status" value="1"/>
</dbReference>
<sequence length="249" mass="27540">MSDPVIEAHDLGIQFNKGRRKQRKLREMFIFRGKNRRTPAATTDFWALRHLDFSIQHGEAVGLIGSNGTGKSTLLRLIAGVLTPDEGSVVCRGKVAPLLELSAGFSGDLTGRENVQIVAAMHGLSSQQIRSKFDEIVDYAEIGDFIDTPVRHYSSGMKVRLGFAVITQLEHPVLLVDEALAVGDRKFREKCYATIEGMLAQGRTLVLVSHSDADLRRFCKRGIYLRGGQLITDGPVEDALDTYHDFAKV</sequence>
<evidence type="ECO:0000256" key="1">
    <source>
        <dbReference type="ARBA" id="ARBA00005417"/>
    </source>
</evidence>
<dbReference type="GO" id="GO:0016887">
    <property type="term" value="F:ATP hydrolysis activity"/>
    <property type="evidence" value="ECO:0007669"/>
    <property type="project" value="InterPro"/>
</dbReference>
<dbReference type="RefSeq" id="WP_203654680.1">
    <property type="nucleotide sequence ID" value="NZ_BAAAZM010000002.1"/>
</dbReference>